<dbReference type="FunFam" id="3.30.70.270:FF:000001">
    <property type="entry name" value="Diguanylate cyclase domain protein"/>
    <property type="match status" value="1"/>
</dbReference>
<dbReference type="SUPFAM" id="SSF55073">
    <property type="entry name" value="Nucleotide cyclase"/>
    <property type="match status" value="1"/>
</dbReference>
<evidence type="ECO:0000313" key="6">
    <source>
        <dbReference type="EMBL" id="TVO71449.1"/>
    </source>
</evidence>
<dbReference type="OrthoDB" id="9813913at2"/>
<comment type="cofactor">
    <cofactor evidence="1">
        <name>Mg(2+)</name>
        <dbReference type="ChEBI" id="CHEBI:18420"/>
    </cofactor>
</comment>
<feature type="transmembrane region" description="Helical" evidence="4">
    <location>
        <begin position="163"/>
        <end position="181"/>
    </location>
</feature>
<feature type="transmembrane region" description="Helical" evidence="4">
    <location>
        <begin position="125"/>
        <end position="143"/>
    </location>
</feature>
<dbReference type="RefSeq" id="WP_144359734.1">
    <property type="nucleotide sequence ID" value="NZ_VMNH01000021.1"/>
</dbReference>
<organism evidence="6 7">
    <name type="scientific">Sedimenticola selenatireducens</name>
    <dbReference type="NCBI Taxonomy" id="191960"/>
    <lineage>
        <taxon>Bacteria</taxon>
        <taxon>Pseudomonadati</taxon>
        <taxon>Pseudomonadota</taxon>
        <taxon>Gammaproteobacteria</taxon>
        <taxon>Chromatiales</taxon>
        <taxon>Sedimenticolaceae</taxon>
        <taxon>Sedimenticola</taxon>
    </lineage>
</organism>
<feature type="transmembrane region" description="Helical" evidence="4">
    <location>
        <begin position="93"/>
        <end position="113"/>
    </location>
</feature>
<dbReference type="Pfam" id="PF00990">
    <property type="entry name" value="GGDEF"/>
    <property type="match status" value="1"/>
</dbReference>
<reference evidence="6 7" key="1">
    <citation type="submission" date="2019-07" db="EMBL/GenBank/DDBJ databases">
        <title>The pathways for chlorine oxyanion respiration interact through the shared metabolite chlorate.</title>
        <authorList>
            <person name="Barnum T.P."/>
            <person name="Cheng Y."/>
            <person name="Hill K.A."/>
            <person name="Lucas L.N."/>
            <person name="Carlson H.K."/>
            <person name="Coates J.D."/>
        </authorList>
    </citation>
    <scope>NUCLEOTIDE SEQUENCE [LARGE SCALE GENOMIC DNA]</scope>
    <source>
        <strain evidence="6 7">BK-1</strain>
    </source>
</reference>
<evidence type="ECO:0000256" key="2">
    <source>
        <dbReference type="ARBA" id="ARBA00012528"/>
    </source>
</evidence>
<accession>A0A558DZ36</accession>
<feature type="transmembrane region" description="Helical" evidence="4">
    <location>
        <begin position="218"/>
        <end position="237"/>
    </location>
</feature>
<dbReference type="InterPro" id="IPR050469">
    <property type="entry name" value="Diguanylate_Cyclase"/>
</dbReference>
<gene>
    <name evidence="6" type="ORF">FHP88_14100</name>
</gene>
<dbReference type="SMART" id="SM00267">
    <property type="entry name" value="GGDEF"/>
    <property type="match status" value="1"/>
</dbReference>
<dbReference type="EMBL" id="VMNH01000021">
    <property type="protein sequence ID" value="TVO71449.1"/>
    <property type="molecule type" value="Genomic_DNA"/>
</dbReference>
<dbReference type="PROSITE" id="PS50887">
    <property type="entry name" value="GGDEF"/>
    <property type="match status" value="1"/>
</dbReference>
<comment type="catalytic activity">
    <reaction evidence="3">
        <text>2 GTP = 3',3'-c-di-GMP + 2 diphosphate</text>
        <dbReference type="Rhea" id="RHEA:24898"/>
        <dbReference type="ChEBI" id="CHEBI:33019"/>
        <dbReference type="ChEBI" id="CHEBI:37565"/>
        <dbReference type="ChEBI" id="CHEBI:58805"/>
        <dbReference type="EC" id="2.7.7.65"/>
    </reaction>
</comment>
<feature type="transmembrane region" description="Helical" evidence="4">
    <location>
        <begin position="7"/>
        <end position="31"/>
    </location>
</feature>
<protein>
    <recommendedName>
        <fullName evidence="2">diguanylate cyclase</fullName>
        <ecNumber evidence="2">2.7.7.65</ecNumber>
    </recommendedName>
</protein>
<sequence>MRTLNAVLYSVILSFLVGGAVFFGIFSGSWINYPLHAFIESLGAFIALLIAVLILMLRIYDRLPVRYIWIISALVSMGVLDGFHAVTQEIQSFVWLHSMAMLSGGLIFACIWLPDEIARRVYRRGLPLIFLASMSIIGVFALISPSSVPVMIESGAFTALARIMNLAGGILFLTAAGYFLLQQRSSISRDNTIFSSHCLLFGLSGLLFEYSVPWDGIWWYWHLLRFVAYALVLYYFFMLSHAEERQLHLLNSELENRVALRTLQLSNELKERKRMEKKLKHLATHDPLTGLYNRNELERRIAEDLERAARYQHPLSIFMVDIDHFKEINDNYGHAGGDRVLRSIAFELERSLRKTDYVARFGGEEFLVVLPETSLARAIELGERLRHRIASHEAILGDEKVALTISIGVASFPAISTNWSDLLDAADTAMYQAKHDGRNCLRSAPERGGGL</sequence>
<dbReference type="InterPro" id="IPR029787">
    <property type="entry name" value="Nucleotide_cyclase"/>
</dbReference>
<dbReference type="Gene3D" id="3.30.70.270">
    <property type="match status" value="1"/>
</dbReference>
<evidence type="ECO:0000256" key="1">
    <source>
        <dbReference type="ARBA" id="ARBA00001946"/>
    </source>
</evidence>
<dbReference type="Proteomes" id="UP000316649">
    <property type="component" value="Unassembled WGS sequence"/>
</dbReference>
<dbReference type="GO" id="GO:1902201">
    <property type="term" value="P:negative regulation of bacterial-type flagellum-dependent cell motility"/>
    <property type="evidence" value="ECO:0007669"/>
    <property type="project" value="TreeGrafter"/>
</dbReference>
<feature type="transmembrane region" description="Helical" evidence="4">
    <location>
        <begin position="67"/>
        <end position="87"/>
    </location>
</feature>
<feature type="domain" description="GGDEF" evidence="5">
    <location>
        <begin position="313"/>
        <end position="446"/>
    </location>
</feature>
<evidence type="ECO:0000256" key="3">
    <source>
        <dbReference type="ARBA" id="ARBA00034247"/>
    </source>
</evidence>
<dbReference type="NCBIfam" id="TIGR00254">
    <property type="entry name" value="GGDEF"/>
    <property type="match status" value="1"/>
</dbReference>
<dbReference type="GO" id="GO:0043709">
    <property type="term" value="P:cell adhesion involved in single-species biofilm formation"/>
    <property type="evidence" value="ECO:0007669"/>
    <property type="project" value="TreeGrafter"/>
</dbReference>
<dbReference type="GO" id="GO:0005886">
    <property type="term" value="C:plasma membrane"/>
    <property type="evidence" value="ECO:0007669"/>
    <property type="project" value="TreeGrafter"/>
</dbReference>
<feature type="transmembrane region" description="Helical" evidence="4">
    <location>
        <begin position="193"/>
        <end position="212"/>
    </location>
</feature>
<keyword evidence="7" id="KW-1185">Reference proteome</keyword>
<keyword evidence="4" id="KW-0472">Membrane</keyword>
<evidence type="ECO:0000313" key="7">
    <source>
        <dbReference type="Proteomes" id="UP000316649"/>
    </source>
</evidence>
<name>A0A558DZ36_9GAMM</name>
<comment type="caution">
    <text evidence="6">The sequence shown here is derived from an EMBL/GenBank/DDBJ whole genome shotgun (WGS) entry which is preliminary data.</text>
</comment>
<dbReference type="EC" id="2.7.7.65" evidence="2"/>
<dbReference type="PANTHER" id="PTHR45138">
    <property type="entry name" value="REGULATORY COMPONENTS OF SENSORY TRANSDUCTION SYSTEM"/>
    <property type="match status" value="1"/>
</dbReference>
<keyword evidence="4" id="KW-0812">Transmembrane</keyword>
<proteinExistence type="predicted"/>
<feature type="transmembrane region" description="Helical" evidence="4">
    <location>
        <begin position="37"/>
        <end position="60"/>
    </location>
</feature>
<evidence type="ECO:0000259" key="5">
    <source>
        <dbReference type="PROSITE" id="PS50887"/>
    </source>
</evidence>
<dbReference type="GO" id="GO:0052621">
    <property type="term" value="F:diguanylate cyclase activity"/>
    <property type="evidence" value="ECO:0007669"/>
    <property type="project" value="UniProtKB-EC"/>
</dbReference>
<dbReference type="CDD" id="cd01949">
    <property type="entry name" value="GGDEF"/>
    <property type="match status" value="1"/>
</dbReference>
<dbReference type="AlphaFoldDB" id="A0A558DZ36"/>
<evidence type="ECO:0000256" key="4">
    <source>
        <dbReference type="SAM" id="Phobius"/>
    </source>
</evidence>
<dbReference type="InterPro" id="IPR043128">
    <property type="entry name" value="Rev_trsase/Diguanyl_cyclase"/>
</dbReference>
<keyword evidence="4" id="KW-1133">Transmembrane helix</keyword>
<dbReference type="PANTHER" id="PTHR45138:SF9">
    <property type="entry name" value="DIGUANYLATE CYCLASE DGCM-RELATED"/>
    <property type="match status" value="1"/>
</dbReference>
<dbReference type="InterPro" id="IPR000160">
    <property type="entry name" value="GGDEF_dom"/>
</dbReference>